<proteinExistence type="predicted"/>
<evidence type="ECO:0000313" key="2">
    <source>
        <dbReference type="Proteomes" id="UP001374535"/>
    </source>
</evidence>
<dbReference type="Proteomes" id="UP001374535">
    <property type="component" value="Chromosome 5"/>
</dbReference>
<keyword evidence="2" id="KW-1185">Reference proteome</keyword>
<gene>
    <name evidence="1" type="ORF">V8G54_013638</name>
</gene>
<organism evidence="1 2">
    <name type="scientific">Vigna mungo</name>
    <name type="common">Black gram</name>
    <name type="synonym">Phaseolus mungo</name>
    <dbReference type="NCBI Taxonomy" id="3915"/>
    <lineage>
        <taxon>Eukaryota</taxon>
        <taxon>Viridiplantae</taxon>
        <taxon>Streptophyta</taxon>
        <taxon>Embryophyta</taxon>
        <taxon>Tracheophyta</taxon>
        <taxon>Spermatophyta</taxon>
        <taxon>Magnoliopsida</taxon>
        <taxon>eudicotyledons</taxon>
        <taxon>Gunneridae</taxon>
        <taxon>Pentapetalae</taxon>
        <taxon>rosids</taxon>
        <taxon>fabids</taxon>
        <taxon>Fabales</taxon>
        <taxon>Fabaceae</taxon>
        <taxon>Papilionoideae</taxon>
        <taxon>50 kb inversion clade</taxon>
        <taxon>NPAAA clade</taxon>
        <taxon>indigoferoid/millettioid clade</taxon>
        <taxon>Phaseoleae</taxon>
        <taxon>Vigna</taxon>
    </lineage>
</organism>
<sequence>MLLIFCFQHSSCEVVDEARSVCHVESPREKRNAAIGVSIDVIRETELAPHPRREALHFLTLRVCIPRVVVHLRRFHHAARSLLRRCGRGTRPSFLLLESNPTRIAQ</sequence>
<dbReference type="AlphaFoldDB" id="A0AAQ3RXW9"/>
<protein>
    <submittedName>
        <fullName evidence="1">Uncharacterized protein</fullName>
    </submittedName>
</protein>
<reference evidence="1 2" key="1">
    <citation type="journal article" date="2023" name="Life. Sci Alliance">
        <title>Evolutionary insights into 3D genome organization and epigenetic landscape of Vigna mungo.</title>
        <authorList>
            <person name="Junaid A."/>
            <person name="Singh B."/>
            <person name="Bhatia S."/>
        </authorList>
    </citation>
    <scope>NUCLEOTIDE SEQUENCE [LARGE SCALE GENOMIC DNA]</scope>
    <source>
        <strain evidence="1">Urdbean</strain>
    </source>
</reference>
<name>A0AAQ3RXW9_VIGMU</name>
<accession>A0AAQ3RXW9</accession>
<dbReference type="EMBL" id="CP144696">
    <property type="protein sequence ID" value="WVZ09108.1"/>
    <property type="molecule type" value="Genomic_DNA"/>
</dbReference>
<evidence type="ECO:0000313" key="1">
    <source>
        <dbReference type="EMBL" id="WVZ09108.1"/>
    </source>
</evidence>